<proteinExistence type="predicted"/>
<gene>
    <name evidence="1" type="ORF">C5S46_03650</name>
</gene>
<evidence type="ECO:0000313" key="2">
    <source>
        <dbReference type="Proteomes" id="UP000315423"/>
    </source>
</evidence>
<protein>
    <submittedName>
        <fullName evidence="1">RND family transporter</fullName>
    </submittedName>
</protein>
<dbReference type="Proteomes" id="UP000315423">
    <property type="component" value="Unassembled WGS sequence"/>
</dbReference>
<sequence length="752" mass="82495">MPLIILALLFVVISIQGMQYIEMAQGTETFVEKTSKLYQDYDHLYLSIFSTQSIIVIIEGGDVTTPELMQALDRLEHHTTIIPGVVETFCASSVIKDINFQQTGQYAIPDNEQDIDAIISSHASDLGMVLPDDTHTLVWVEMEGDSTEIQREEILRETEVAVSLADIPPDYTIIVTGDPVFDLAMDYEMNASMGPLLMISALMMVIVLYLVFRHVRWKLLPLPIVLLGIIYTFGAMGYLKIPLSMVSMSAFPILIGLGIDYAIQFHNRIEEELERKDNEKEAVIETVKHTGPAVLIALIITGLGFFSLMTSSVPMIQDFGKLLLIGIIMCFLSALFIGISVIYGLDTILKKNSNKNNNSTHNKKSSSNTTTTGKSSKIEQGLEKASTFSMKYPAIVLSIAGLLCISGLYVDTMVPIQTDVTTFVPPDMQALIDLQHLGSITGGTDALNLIIKVEDSASPEILQWIDEFSEHEVKGRSNIYDAASIVPIIKSMNGGVIPDNSADIKRLYDQMPQAQKDRYVHGENMLLLNLGIGNAIGDIGLKGVEELVGIVSDDISWMPPPPGAHVTITGNSVVFTMVISALTTGRIAMTLFGLVLVFFGLLVLYRDFIKAIAPVATMFMVIGWSGGIMYYTGLEYTPMTVTLGALILGVGSEYAILMMERYYEEKSKGINSFDAMRLASKKIGKAIVASGLTTLFGFSSLLASPFSMTRNFGIVTLMDVALALLATFVVFPAIIIILDNWRDKKNTDVNIQ</sequence>
<dbReference type="EMBL" id="QYBA01000119">
    <property type="protein sequence ID" value="TKY91857.1"/>
    <property type="molecule type" value="Genomic_DNA"/>
</dbReference>
<evidence type="ECO:0000313" key="1">
    <source>
        <dbReference type="EMBL" id="TKY91857.1"/>
    </source>
</evidence>
<organism evidence="1 2">
    <name type="scientific">Candidatus Methanomarinus sp</name>
    <dbReference type="NCBI Taxonomy" id="3386244"/>
    <lineage>
        <taxon>Archaea</taxon>
        <taxon>Methanobacteriati</taxon>
        <taxon>Methanobacteriota</taxon>
        <taxon>Stenosarchaea group</taxon>
        <taxon>Methanomicrobia</taxon>
        <taxon>Methanosarcinales</taxon>
        <taxon>ANME-2 cluster</taxon>
        <taxon>Candidatus Methanocomedenaceae</taxon>
        <taxon>Candidatus Methanomarinus</taxon>
    </lineage>
</organism>
<accession>A0AC61SAW4</accession>
<reference evidence="1" key="1">
    <citation type="submission" date="2018-09" db="EMBL/GenBank/DDBJ databases">
        <title>A genomic encyclopedia of anaerobic methanotrophic archaea.</title>
        <authorList>
            <person name="Skennerton C.T."/>
            <person name="Chadwick G.L."/>
            <person name="Laso-Perez R."/>
            <person name="Leu A.O."/>
            <person name="Speth D.R."/>
            <person name="Yu H."/>
            <person name="Morgan-Lang C."/>
            <person name="Hatzenpichler R."/>
            <person name="Goudeau D."/>
            <person name="Malmstrom R."/>
            <person name="Woyke T."/>
            <person name="Hallam S."/>
            <person name="Tyson G.W."/>
            <person name="Wegener G."/>
            <person name="Boetius A."/>
            <person name="Orphan V.J."/>
        </authorList>
    </citation>
    <scope>NUCLEOTIDE SEQUENCE</scope>
    <source>
        <strain evidence="1">CONS3730D10UFb2</strain>
    </source>
</reference>
<comment type="caution">
    <text evidence="1">The sequence shown here is derived from an EMBL/GenBank/DDBJ whole genome shotgun (WGS) entry which is preliminary data.</text>
</comment>
<name>A0AC61SAW4_9EURY</name>